<dbReference type="Proteomes" id="UP001168877">
    <property type="component" value="Unassembled WGS sequence"/>
</dbReference>
<gene>
    <name evidence="1" type="ORF">LWI29_010715</name>
</gene>
<reference evidence="1" key="2">
    <citation type="submission" date="2023-06" db="EMBL/GenBank/DDBJ databases">
        <authorList>
            <person name="Swenson N.G."/>
            <person name="Wegrzyn J.L."/>
            <person name="Mcevoy S.L."/>
        </authorList>
    </citation>
    <scope>NUCLEOTIDE SEQUENCE</scope>
    <source>
        <strain evidence="1">NS2018</strain>
        <tissue evidence="1">Leaf</tissue>
    </source>
</reference>
<proteinExistence type="predicted"/>
<evidence type="ECO:0000313" key="2">
    <source>
        <dbReference type="Proteomes" id="UP001168877"/>
    </source>
</evidence>
<protein>
    <submittedName>
        <fullName evidence="1">Uncharacterized protein</fullName>
    </submittedName>
</protein>
<comment type="caution">
    <text evidence="1">The sequence shown here is derived from an EMBL/GenBank/DDBJ whole genome shotgun (WGS) entry which is preliminary data.</text>
</comment>
<name>A0AA39W0V4_ACESA</name>
<organism evidence="1 2">
    <name type="scientific">Acer saccharum</name>
    <name type="common">Sugar maple</name>
    <dbReference type="NCBI Taxonomy" id="4024"/>
    <lineage>
        <taxon>Eukaryota</taxon>
        <taxon>Viridiplantae</taxon>
        <taxon>Streptophyta</taxon>
        <taxon>Embryophyta</taxon>
        <taxon>Tracheophyta</taxon>
        <taxon>Spermatophyta</taxon>
        <taxon>Magnoliopsida</taxon>
        <taxon>eudicotyledons</taxon>
        <taxon>Gunneridae</taxon>
        <taxon>Pentapetalae</taxon>
        <taxon>rosids</taxon>
        <taxon>malvids</taxon>
        <taxon>Sapindales</taxon>
        <taxon>Sapindaceae</taxon>
        <taxon>Hippocastanoideae</taxon>
        <taxon>Acereae</taxon>
        <taxon>Acer</taxon>
    </lineage>
</organism>
<dbReference type="PANTHER" id="PTHR32303">
    <property type="entry name" value="QUINOPROTEIN ALCOHOL DEHYDROGENASE (CYTOCHROME C)"/>
    <property type="match status" value="1"/>
</dbReference>
<evidence type="ECO:0000313" key="1">
    <source>
        <dbReference type="EMBL" id="KAK0600012.1"/>
    </source>
</evidence>
<keyword evidence="2" id="KW-1185">Reference proteome</keyword>
<accession>A0AA39W0V4</accession>
<reference evidence="1" key="1">
    <citation type="journal article" date="2022" name="Plant J.">
        <title>Strategies of tolerance reflected in two North American maple genomes.</title>
        <authorList>
            <person name="McEvoy S.L."/>
            <person name="Sezen U.U."/>
            <person name="Trouern-Trend A."/>
            <person name="McMahon S.M."/>
            <person name="Schaberg P.G."/>
            <person name="Yang J."/>
            <person name="Wegrzyn J.L."/>
            <person name="Swenson N.G."/>
        </authorList>
    </citation>
    <scope>NUCLEOTIDE SEQUENCE</scope>
    <source>
        <strain evidence="1">NS2018</strain>
    </source>
</reference>
<dbReference type="EMBL" id="JAUESC010000003">
    <property type="protein sequence ID" value="KAK0600012.1"/>
    <property type="molecule type" value="Genomic_DNA"/>
</dbReference>
<dbReference type="AlphaFoldDB" id="A0AA39W0V4"/>
<dbReference type="PANTHER" id="PTHR32303:SF18">
    <property type="entry name" value="POLYVINYLALCOHOL DEHYDROGENASE-LIKE"/>
    <property type="match status" value="1"/>
</dbReference>
<sequence length="138" mass="15410">MMFSTLPVWFLITQTAHRGVTLMPTLERLRCFLLYMPTGQFATLWWLCRRVDLLGLQTMTEIVWFNLAGPGGEEGGGQWGAATDGRRMYTNIANSNRVNFTLAPSRQTTTVGAWAAQDAYTGEILWSTANPSNDTATR</sequence>